<gene>
    <name evidence="1" type="ORF">NDEV_0218</name>
</gene>
<organism evidence="1 2">
    <name type="scientific">Nitrosotalea devaniterrae</name>
    <dbReference type="NCBI Taxonomy" id="1078905"/>
    <lineage>
        <taxon>Archaea</taxon>
        <taxon>Nitrososphaerota</taxon>
        <taxon>Nitrososphaeria</taxon>
        <taxon>Nitrosotaleales</taxon>
        <taxon>Nitrosotaleaceae</taxon>
        <taxon>Nitrosotalea</taxon>
    </lineage>
</organism>
<dbReference type="Pfam" id="PF08889">
    <property type="entry name" value="WbqC"/>
    <property type="match status" value="1"/>
</dbReference>
<dbReference type="AlphaFoldDB" id="A0A128A0V1"/>
<dbReference type="Proteomes" id="UP000196239">
    <property type="component" value="Chromosome 1"/>
</dbReference>
<evidence type="ECO:0000313" key="1">
    <source>
        <dbReference type="EMBL" id="CUR50983.1"/>
    </source>
</evidence>
<dbReference type="KEGG" id="ndv:NDEV_0218"/>
<evidence type="ECO:0000313" key="2">
    <source>
        <dbReference type="Proteomes" id="UP000196239"/>
    </source>
</evidence>
<proteinExistence type="predicted"/>
<dbReference type="EMBL" id="LN890280">
    <property type="protein sequence ID" value="CUR50983.1"/>
    <property type="molecule type" value="Genomic_DNA"/>
</dbReference>
<keyword evidence="2" id="KW-1185">Reference proteome</keyword>
<sequence>MTKVIIRQPGYLPYLGYFKKIQTCDVFVHLDDVLYSTGGGDNKNKIRTFQGTKILPVPISKPHDIKFNEIKIANDMDWREKHRNSIKENYKVAPFFDRYWNSIENILSKEWKKLIDLNLEFIKYFCSVLNLTTKTVRSSELDTKSTKSTKLLEICQKLGATCYISGEIGKNYLDVKLFENAGIEVIFEKFEHPIYRQIHGEFIPYLSIIDVLFNEGDNTKTILANSKNW</sequence>
<protein>
    <submittedName>
        <fullName evidence="1">WbqC-like family protein</fullName>
    </submittedName>
</protein>
<reference evidence="2" key="1">
    <citation type="submission" date="2015-10" db="EMBL/GenBank/DDBJ databases">
        <authorList>
            <person name="Lehtovirta-Morley L.E."/>
            <person name="Vieille C."/>
        </authorList>
    </citation>
    <scope>NUCLEOTIDE SEQUENCE [LARGE SCALE GENOMIC DNA]</scope>
</reference>
<name>A0A128A0V1_9ARCH</name>
<dbReference type="InterPro" id="IPR014985">
    <property type="entry name" value="WbqC"/>
</dbReference>
<accession>A0A128A0V1</accession>